<dbReference type="Gene3D" id="3.20.20.100">
    <property type="entry name" value="NADP-dependent oxidoreductase domain"/>
    <property type="match status" value="1"/>
</dbReference>
<dbReference type="SUPFAM" id="SSF51430">
    <property type="entry name" value="NAD(P)-linked oxidoreductase"/>
    <property type="match status" value="1"/>
</dbReference>
<sequence length="171" mass="18900">GGDWRDSWRAIAVLKERGVVRMGGVSNFGARELQEAAGLGGLSVVQDWCDPFHQARDVRAVCESQDGCQFQAYSSLGDQWLYRGRGVNVVRESGVLKRIAQEKGVGVEHLVLSWQLQLGIAVVPRSKSEDHVRENARLLVGEGGRVVLSEEEMAEIAGLDRMAEKVEREEL</sequence>
<dbReference type="PANTHER" id="PTHR43827">
    <property type="entry name" value="2,5-DIKETO-D-GLUCONIC ACID REDUCTASE"/>
    <property type="match status" value="1"/>
</dbReference>
<dbReference type="InterPro" id="IPR020471">
    <property type="entry name" value="AKR"/>
</dbReference>
<comment type="caution">
    <text evidence="2">The sequence shown here is derived from an EMBL/GenBank/DDBJ whole genome shotgun (WGS) entry which is preliminary data.</text>
</comment>
<dbReference type="EMBL" id="BRYB01000551">
    <property type="protein sequence ID" value="GMI32563.1"/>
    <property type="molecule type" value="Genomic_DNA"/>
</dbReference>
<gene>
    <name evidence="2" type="ORF">TeGR_g455</name>
</gene>
<dbReference type="InterPro" id="IPR036812">
    <property type="entry name" value="NAD(P)_OxRdtase_dom_sf"/>
</dbReference>
<feature type="non-terminal residue" evidence="2">
    <location>
        <position position="1"/>
    </location>
</feature>
<evidence type="ECO:0000313" key="2">
    <source>
        <dbReference type="EMBL" id="GMI32563.1"/>
    </source>
</evidence>
<dbReference type="PANTHER" id="PTHR43827:SF8">
    <property type="entry name" value="ALDO_KETO REDUCTASE FAMILY PROTEIN"/>
    <property type="match status" value="1"/>
</dbReference>
<dbReference type="InterPro" id="IPR023210">
    <property type="entry name" value="NADP_OxRdtase_dom"/>
</dbReference>
<reference evidence="2 3" key="1">
    <citation type="journal article" date="2023" name="Commun. Biol.">
        <title>Genome analysis of Parmales, the sister group of diatoms, reveals the evolutionary specialization of diatoms from phago-mixotrophs to photoautotrophs.</title>
        <authorList>
            <person name="Ban H."/>
            <person name="Sato S."/>
            <person name="Yoshikawa S."/>
            <person name="Yamada K."/>
            <person name="Nakamura Y."/>
            <person name="Ichinomiya M."/>
            <person name="Sato N."/>
            <person name="Blanc-Mathieu R."/>
            <person name="Endo H."/>
            <person name="Kuwata A."/>
            <person name="Ogata H."/>
        </authorList>
    </citation>
    <scope>NUCLEOTIDE SEQUENCE [LARGE SCALE GENOMIC DNA]</scope>
</reference>
<accession>A0ABQ6MU38</accession>
<evidence type="ECO:0000313" key="3">
    <source>
        <dbReference type="Proteomes" id="UP001165060"/>
    </source>
</evidence>
<evidence type="ECO:0000259" key="1">
    <source>
        <dbReference type="Pfam" id="PF00248"/>
    </source>
</evidence>
<proteinExistence type="predicted"/>
<dbReference type="Proteomes" id="UP001165060">
    <property type="component" value="Unassembled WGS sequence"/>
</dbReference>
<name>A0ABQ6MU38_9STRA</name>
<keyword evidence="3" id="KW-1185">Reference proteome</keyword>
<organism evidence="2 3">
    <name type="scientific">Tetraparma gracilis</name>
    <dbReference type="NCBI Taxonomy" id="2962635"/>
    <lineage>
        <taxon>Eukaryota</taxon>
        <taxon>Sar</taxon>
        <taxon>Stramenopiles</taxon>
        <taxon>Ochrophyta</taxon>
        <taxon>Bolidophyceae</taxon>
        <taxon>Parmales</taxon>
        <taxon>Triparmaceae</taxon>
        <taxon>Tetraparma</taxon>
    </lineage>
</organism>
<protein>
    <recommendedName>
        <fullName evidence="1">NADP-dependent oxidoreductase domain-containing protein</fullName>
    </recommendedName>
</protein>
<dbReference type="Pfam" id="PF00248">
    <property type="entry name" value="Aldo_ket_red"/>
    <property type="match status" value="1"/>
</dbReference>
<feature type="domain" description="NADP-dependent oxidoreductase" evidence="1">
    <location>
        <begin position="6"/>
        <end position="159"/>
    </location>
</feature>